<feature type="transmembrane region" description="Helical" evidence="1">
    <location>
        <begin position="180"/>
        <end position="199"/>
    </location>
</feature>
<accession>A0A367WJD6</accession>
<dbReference type="AlphaFoldDB" id="A0A367WJD6"/>
<proteinExistence type="predicted"/>
<dbReference type="RefSeq" id="WP_114100050.1">
    <property type="nucleotide sequence ID" value="NZ_JPWI01000020.1"/>
</dbReference>
<feature type="transmembrane region" description="Helical" evidence="1">
    <location>
        <begin position="243"/>
        <end position="262"/>
    </location>
</feature>
<feature type="transmembrane region" description="Helical" evidence="1">
    <location>
        <begin position="39"/>
        <end position="57"/>
    </location>
</feature>
<dbReference type="PANTHER" id="PTHR22911">
    <property type="entry name" value="ACYL-MALONYL CONDENSING ENZYME-RELATED"/>
    <property type="match status" value="1"/>
</dbReference>
<evidence type="ECO:0000259" key="2">
    <source>
        <dbReference type="Pfam" id="PF00892"/>
    </source>
</evidence>
<feature type="domain" description="EamA" evidence="2">
    <location>
        <begin position="155"/>
        <end position="286"/>
    </location>
</feature>
<organism evidence="3 4">
    <name type="scientific">Thalassospira profundimaris</name>
    <dbReference type="NCBI Taxonomy" id="502049"/>
    <lineage>
        <taxon>Bacteria</taxon>
        <taxon>Pseudomonadati</taxon>
        <taxon>Pseudomonadota</taxon>
        <taxon>Alphaproteobacteria</taxon>
        <taxon>Rhodospirillales</taxon>
        <taxon>Thalassospiraceae</taxon>
        <taxon>Thalassospira</taxon>
    </lineage>
</organism>
<feature type="transmembrane region" description="Helical" evidence="1">
    <location>
        <begin position="69"/>
        <end position="90"/>
    </location>
</feature>
<feature type="transmembrane region" description="Helical" evidence="1">
    <location>
        <begin position="96"/>
        <end position="117"/>
    </location>
</feature>
<dbReference type="OrthoDB" id="9795732at2"/>
<keyword evidence="1" id="KW-0812">Transmembrane</keyword>
<evidence type="ECO:0000313" key="3">
    <source>
        <dbReference type="EMBL" id="RCK41537.1"/>
    </source>
</evidence>
<dbReference type="Pfam" id="PF00892">
    <property type="entry name" value="EamA"/>
    <property type="match status" value="2"/>
</dbReference>
<dbReference type="SUPFAM" id="SSF103481">
    <property type="entry name" value="Multidrug resistance efflux transporter EmrE"/>
    <property type="match status" value="2"/>
</dbReference>
<sequence>MTNGIEKRTATLIGVLAVLLWSLLALFTTVVAAIPPFQLVSLCFSIASILSCIWITLRGGSVFRALRQPVGAWMLGVAGLFGYHFFYFVALANAPAVEASLIAYLWPLFIVLFSALLPGEKLRWHHVAGGLLGLSGAVLLVSKGQGLYFDPAFALGYGAAMVCSFLWSGYSVLNRRYRDVPVNAVCGFCAGAAVLGFVTHGMSEVWVSPDFSQWMAILGLGLGPVGAAFFVWDYGTKHGDIQILGVASYGAPLLSTCFLIIFGKALATPVVIAGCILIVAGAVLASRELLFRSKSRTNFQQP</sequence>
<evidence type="ECO:0000256" key="1">
    <source>
        <dbReference type="SAM" id="Phobius"/>
    </source>
</evidence>
<comment type="caution">
    <text evidence="3">The sequence shown here is derived from an EMBL/GenBank/DDBJ whole genome shotgun (WGS) entry which is preliminary data.</text>
</comment>
<feature type="transmembrane region" description="Helical" evidence="1">
    <location>
        <begin position="268"/>
        <end position="286"/>
    </location>
</feature>
<protein>
    <submittedName>
        <fullName evidence="3">Membrane protein</fullName>
    </submittedName>
</protein>
<evidence type="ECO:0000313" key="4">
    <source>
        <dbReference type="Proteomes" id="UP000252255"/>
    </source>
</evidence>
<feature type="transmembrane region" description="Helical" evidence="1">
    <location>
        <begin position="211"/>
        <end position="231"/>
    </location>
</feature>
<dbReference type="InterPro" id="IPR037185">
    <property type="entry name" value="EmrE-like"/>
</dbReference>
<feature type="transmembrane region" description="Helical" evidence="1">
    <location>
        <begin position="154"/>
        <end position="173"/>
    </location>
</feature>
<dbReference type="GO" id="GO:0016020">
    <property type="term" value="C:membrane"/>
    <property type="evidence" value="ECO:0007669"/>
    <property type="project" value="InterPro"/>
</dbReference>
<feature type="domain" description="EamA" evidence="2">
    <location>
        <begin position="11"/>
        <end position="141"/>
    </location>
</feature>
<dbReference type="EMBL" id="JPWI01000020">
    <property type="protein sequence ID" value="RCK41537.1"/>
    <property type="molecule type" value="Genomic_DNA"/>
</dbReference>
<reference evidence="3 4" key="1">
    <citation type="submission" date="2014-07" db="EMBL/GenBank/DDBJ databases">
        <title>Draft genome sequence of Thalassospira profundimaris PR54-5.</title>
        <authorList>
            <person name="Lai Q."/>
            <person name="Shao Z."/>
        </authorList>
    </citation>
    <scope>NUCLEOTIDE SEQUENCE [LARGE SCALE GENOMIC DNA]</scope>
    <source>
        <strain evidence="3 4">PR54-5</strain>
    </source>
</reference>
<name>A0A367WJD6_9PROT</name>
<dbReference type="PANTHER" id="PTHR22911:SF76">
    <property type="entry name" value="EAMA DOMAIN-CONTAINING PROTEIN"/>
    <property type="match status" value="1"/>
</dbReference>
<gene>
    <name evidence="3" type="ORF">TH30_21655</name>
</gene>
<dbReference type="InterPro" id="IPR000620">
    <property type="entry name" value="EamA_dom"/>
</dbReference>
<feature type="transmembrane region" description="Helical" evidence="1">
    <location>
        <begin position="12"/>
        <end position="33"/>
    </location>
</feature>
<dbReference type="Proteomes" id="UP000252255">
    <property type="component" value="Unassembled WGS sequence"/>
</dbReference>
<keyword evidence="1" id="KW-1133">Transmembrane helix</keyword>
<feature type="transmembrane region" description="Helical" evidence="1">
    <location>
        <begin position="124"/>
        <end position="142"/>
    </location>
</feature>
<keyword evidence="1" id="KW-0472">Membrane</keyword>